<accession>A0AAU8CVU6</accession>
<evidence type="ECO:0000256" key="1">
    <source>
        <dbReference type="SAM" id="MobiDB-lite"/>
    </source>
</evidence>
<sequence>MEYKEQKKEVAQSSGYENELSVSKSIWQSFRMRYQPRPVTFGALQPEVEEIIPWHQIQLDLIEA</sequence>
<dbReference type="EMBL" id="CP159253">
    <property type="protein sequence ID" value="XCG51107.1"/>
    <property type="molecule type" value="Genomic_DNA"/>
</dbReference>
<feature type="region of interest" description="Disordered" evidence="1">
    <location>
        <begin position="1"/>
        <end position="20"/>
    </location>
</feature>
<dbReference type="AlphaFoldDB" id="A0AAU8CVU6"/>
<feature type="compositionally biased region" description="Polar residues" evidence="1">
    <location>
        <begin position="11"/>
        <end position="20"/>
    </location>
</feature>
<organism evidence="2">
    <name type="scientific">Mesorhizobium sp. WSM2240</name>
    <dbReference type="NCBI Taxonomy" id="3228851"/>
    <lineage>
        <taxon>Bacteria</taxon>
        <taxon>Pseudomonadati</taxon>
        <taxon>Pseudomonadota</taxon>
        <taxon>Alphaproteobacteria</taxon>
        <taxon>Hyphomicrobiales</taxon>
        <taxon>Phyllobacteriaceae</taxon>
        <taxon>Mesorhizobium</taxon>
    </lineage>
</organism>
<gene>
    <name evidence="2" type="ORF">ABVK50_11800</name>
</gene>
<evidence type="ECO:0000313" key="2">
    <source>
        <dbReference type="EMBL" id="XCG51107.1"/>
    </source>
</evidence>
<dbReference type="RefSeq" id="WP_353641382.1">
    <property type="nucleotide sequence ID" value="NZ_CP159253.1"/>
</dbReference>
<feature type="compositionally biased region" description="Basic and acidic residues" evidence="1">
    <location>
        <begin position="1"/>
        <end position="10"/>
    </location>
</feature>
<protein>
    <submittedName>
        <fullName evidence="2">Uncharacterized protein</fullName>
    </submittedName>
</protein>
<name>A0AAU8CVU6_9HYPH</name>
<reference evidence="2" key="1">
    <citation type="submission" date="2024-06" db="EMBL/GenBank/DDBJ databases">
        <title>Mesorhizobium karijinii sp. nov., a symbiont of the iconic Swainsona formosa from arid Australia.</title>
        <authorList>
            <person name="Hill Y.J."/>
            <person name="Watkin E.L.J."/>
            <person name="O'Hara G.W."/>
            <person name="Terpolilli J."/>
            <person name="Tye M.L."/>
            <person name="Kohlmeier M.G."/>
        </authorList>
    </citation>
    <scope>NUCLEOTIDE SEQUENCE</scope>
    <source>
        <strain evidence="2">WSM2240</strain>
    </source>
</reference>
<proteinExistence type="predicted"/>